<feature type="region of interest" description="Disordered" evidence="1">
    <location>
        <begin position="140"/>
        <end position="177"/>
    </location>
</feature>
<feature type="region of interest" description="Disordered" evidence="1">
    <location>
        <begin position="338"/>
        <end position="357"/>
    </location>
</feature>
<feature type="compositionally biased region" description="Polar residues" evidence="1">
    <location>
        <begin position="591"/>
        <end position="611"/>
    </location>
</feature>
<proteinExistence type="predicted"/>
<feature type="compositionally biased region" description="Basic and acidic residues" evidence="1">
    <location>
        <begin position="623"/>
        <end position="635"/>
    </location>
</feature>
<feature type="compositionally biased region" description="Basic and acidic residues" evidence="1">
    <location>
        <begin position="311"/>
        <end position="330"/>
    </location>
</feature>
<feature type="region of interest" description="Disordered" evidence="1">
    <location>
        <begin position="366"/>
        <end position="407"/>
    </location>
</feature>
<comment type="caution">
    <text evidence="2">The sequence shown here is derived from an EMBL/GenBank/DDBJ whole genome shotgun (WGS) entry which is preliminary data.</text>
</comment>
<dbReference type="EMBL" id="JAVRRT010000029">
    <property type="protein sequence ID" value="KAK5163054.1"/>
    <property type="molecule type" value="Genomic_DNA"/>
</dbReference>
<dbReference type="RefSeq" id="XP_064653624.1">
    <property type="nucleotide sequence ID" value="XM_064808204.1"/>
</dbReference>
<feature type="compositionally biased region" description="Polar residues" evidence="1">
    <location>
        <begin position="393"/>
        <end position="407"/>
    </location>
</feature>
<feature type="region of interest" description="Disordered" evidence="1">
    <location>
        <begin position="577"/>
        <end position="651"/>
    </location>
</feature>
<protein>
    <submittedName>
        <fullName evidence="2">Uncharacterized protein</fullName>
    </submittedName>
</protein>
<evidence type="ECO:0000313" key="2">
    <source>
        <dbReference type="EMBL" id="KAK5163054.1"/>
    </source>
</evidence>
<gene>
    <name evidence="2" type="ORF">LTR77_010989</name>
</gene>
<reference evidence="2 3" key="1">
    <citation type="submission" date="2023-08" db="EMBL/GenBank/DDBJ databases">
        <title>Black Yeasts Isolated from many extreme environments.</title>
        <authorList>
            <person name="Coleine C."/>
            <person name="Stajich J.E."/>
            <person name="Selbmann L."/>
        </authorList>
    </citation>
    <scope>NUCLEOTIDE SEQUENCE [LARGE SCALE GENOMIC DNA]</scope>
    <source>
        <strain evidence="2 3">CCFEE 5935</strain>
    </source>
</reference>
<dbReference type="AlphaFoldDB" id="A0AAV9NU45"/>
<dbReference type="Proteomes" id="UP001337655">
    <property type="component" value="Unassembled WGS sequence"/>
</dbReference>
<feature type="region of interest" description="Disordered" evidence="1">
    <location>
        <begin position="298"/>
        <end position="330"/>
    </location>
</feature>
<organism evidence="2 3">
    <name type="scientific">Saxophila tyrrhenica</name>
    <dbReference type="NCBI Taxonomy" id="1690608"/>
    <lineage>
        <taxon>Eukaryota</taxon>
        <taxon>Fungi</taxon>
        <taxon>Dikarya</taxon>
        <taxon>Ascomycota</taxon>
        <taxon>Pezizomycotina</taxon>
        <taxon>Dothideomycetes</taxon>
        <taxon>Dothideomycetidae</taxon>
        <taxon>Mycosphaerellales</taxon>
        <taxon>Extremaceae</taxon>
        <taxon>Saxophila</taxon>
    </lineage>
</organism>
<evidence type="ECO:0000256" key="1">
    <source>
        <dbReference type="SAM" id="MobiDB-lite"/>
    </source>
</evidence>
<name>A0AAV9NU45_9PEZI</name>
<keyword evidence="3" id="KW-1185">Reference proteome</keyword>
<sequence>MTTHASVPASLDSVVSSNLDSRSVVNGSTTLGNAVRGTNTRFLGVDKEAVLKHYTDDREDDDAVGLAYAPSDRTLYPITLKLKQFAVWFREIDTEDEKKMATDRLRKEMETLTMNGFHHPVPQPMIEEVMRIADDPSATPSNTWFSWKGPDEYERRTGPPPEGASELPGSEMEGVESSVHVAEVCNSEEVTKALKDVLNDPKDDDCAERLEQALNGRLQKLEADGNIGKEVKLNIPSFRSNYMLAVNDVWKVRRFGERPEDLKNLEQRFEQFRTNNRSLGFPDKFLLPLAGAVQQAASAKADQDVTPYDFDDVRRAADPRGDGLRQGEDGYEEALRRFGPQPEETGGQRSEDSNRAEAATWDGMASDGQATAEKVSSQQPATGRPQPEETGERPQQATPENKTVQQNPIFGGYVTLDSGPDYTPLGGKICGWRHWGNEGFRVMVQISPEGNFPVVCRLRQATKAQVEQYQKTQGALQIPYADQVDPASTQILKHVEVKKIRFCAIAPTDDPGKKPKNNATVLVFKAPDDEKLHVTWGSKCPQRVRDLFATMYKLGMGQIAPADNKSTDATVRLGTSYKTTENQKEGAHMATKTTNAGPETRTHNGNIQASVKSEYKQTPVPAKSEDISATTEEKQAPALAESQAKQDPQITELKAEMTELKRLMQALLKRQNDSHAS</sequence>
<evidence type="ECO:0000313" key="3">
    <source>
        <dbReference type="Proteomes" id="UP001337655"/>
    </source>
</evidence>
<accession>A0AAV9NU45</accession>
<dbReference type="GeneID" id="89932312"/>